<evidence type="ECO:0000256" key="7">
    <source>
        <dbReference type="ARBA" id="ARBA00022837"/>
    </source>
</evidence>
<evidence type="ECO:0000313" key="13">
    <source>
        <dbReference type="EMBL" id="CAL5140489.1"/>
    </source>
</evidence>
<dbReference type="GO" id="GO:0005737">
    <property type="term" value="C:cytoplasm"/>
    <property type="evidence" value="ECO:0007669"/>
    <property type="project" value="TreeGrafter"/>
</dbReference>
<evidence type="ECO:0000256" key="3">
    <source>
        <dbReference type="ARBA" id="ARBA00022723"/>
    </source>
</evidence>
<name>A0AAV2TSW7_CALDB</name>
<dbReference type="InterPro" id="IPR011992">
    <property type="entry name" value="EF-hand-dom_pair"/>
</dbReference>
<evidence type="ECO:0000256" key="8">
    <source>
        <dbReference type="PIRSR" id="PIRSR622684-1"/>
    </source>
</evidence>
<dbReference type="FunFam" id="2.60.120.380:FF:000001">
    <property type="entry name" value="Calpain-1 catalytic subunit"/>
    <property type="match status" value="1"/>
</dbReference>
<dbReference type="CDD" id="cd00214">
    <property type="entry name" value="Calpain_III"/>
    <property type="match status" value="1"/>
</dbReference>
<evidence type="ECO:0000256" key="4">
    <source>
        <dbReference type="ARBA" id="ARBA00022737"/>
    </source>
</evidence>
<evidence type="ECO:0008006" key="15">
    <source>
        <dbReference type="Google" id="ProtNLM"/>
    </source>
</evidence>
<feature type="active site" evidence="8 9">
    <location>
        <position position="315"/>
    </location>
</feature>
<dbReference type="SUPFAM" id="SSF54001">
    <property type="entry name" value="Cysteine proteinases"/>
    <property type="match status" value="1"/>
</dbReference>
<dbReference type="PANTHER" id="PTHR10183">
    <property type="entry name" value="CALPAIN"/>
    <property type="match status" value="1"/>
</dbReference>
<dbReference type="Gene3D" id="1.10.238.10">
    <property type="entry name" value="EF-hand"/>
    <property type="match status" value="1"/>
</dbReference>
<dbReference type="Pfam" id="PF00648">
    <property type="entry name" value="Peptidase_C2"/>
    <property type="match status" value="1"/>
</dbReference>
<evidence type="ECO:0000256" key="2">
    <source>
        <dbReference type="ARBA" id="ARBA00022670"/>
    </source>
</evidence>
<comment type="similarity">
    <text evidence="1">Belongs to the peptidase C2 family.</text>
</comment>
<dbReference type="Pfam" id="PF13405">
    <property type="entry name" value="EF-hand_6"/>
    <property type="match status" value="1"/>
</dbReference>
<feature type="domain" description="Calpain catalytic" evidence="11">
    <location>
        <begin position="72"/>
        <end position="375"/>
    </location>
</feature>
<dbReference type="SMART" id="SM00230">
    <property type="entry name" value="CysPc"/>
    <property type="match status" value="1"/>
</dbReference>
<feature type="active site" evidence="8 9">
    <location>
        <position position="125"/>
    </location>
</feature>
<dbReference type="InterPro" id="IPR033883">
    <property type="entry name" value="C2_III"/>
</dbReference>
<keyword evidence="4" id="KW-0677">Repeat</keyword>
<keyword evidence="7" id="KW-0106">Calcium</keyword>
<evidence type="ECO:0000256" key="9">
    <source>
        <dbReference type="PROSITE-ProRule" id="PRU00239"/>
    </source>
</evidence>
<proteinExistence type="inferred from homology"/>
<organism evidence="13 14">
    <name type="scientific">Calicophoron daubneyi</name>
    <name type="common">Rumen fluke</name>
    <name type="synonym">Paramphistomum daubneyi</name>
    <dbReference type="NCBI Taxonomy" id="300641"/>
    <lineage>
        <taxon>Eukaryota</taxon>
        <taxon>Metazoa</taxon>
        <taxon>Spiralia</taxon>
        <taxon>Lophotrochozoa</taxon>
        <taxon>Platyhelminthes</taxon>
        <taxon>Trematoda</taxon>
        <taxon>Digenea</taxon>
        <taxon>Plagiorchiida</taxon>
        <taxon>Pronocephalata</taxon>
        <taxon>Paramphistomoidea</taxon>
        <taxon>Paramphistomidae</taxon>
        <taxon>Calicophoron</taxon>
    </lineage>
</organism>
<dbReference type="InterPro" id="IPR000169">
    <property type="entry name" value="Pept_cys_AS"/>
</dbReference>
<evidence type="ECO:0000256" key="5">
    <source>
        <dbReference type="ARBA" id="ARBA00022801"/>
    </source>
</evidence>
<dbReference type="SUPFAM" id="SSF49758">
    <property type="entry name" value="Calpain large subunit, middle domain (domain III)"/>
    <property type="match status" value="1"/>
</dbReference>
<dbReference type="InterPro" id="IPR022683">
    <property type="entry name" value="Calpain_III"/>
</dbReference>
<evidence type="ECO:0000313" key="14">
    <source>
        <dbReference type="Proteomes" id="UP001497525"/>
    </source>
</evidence>
<dbReference type="InterPro" id="IPR018247">
    <property type="entry name" value="EF_Hand_1_Ca_BS"/>
</dbReference>
<dbReference type="CDD" id="cd16196">
    <property type="entry name" value="EFh_PEF_CalpA_B"/>
    <property type="match status" value="1"/>
</dbReference>
<dbReference type="Pfam" id="PF01067">
    <property type="entry name" value="Calpain_III"/>
    <property type="match status" value="1"/>
</dbReference>
<evidence type="ECO:0000259" key="12">
    <source>
        <dbReference type="PROSITE" id="PS50222"/>
    </source>
</evidence>
<evidence type="ECO:0000256" key="6">
    <source>
        <dbReference type="ARBA" id="ARBA00022807"/>
    </source>
</evidence>
<dbReference type="GO" id="GO:0005509">
    <property type="term" value="F:calcium ion binding"/>
    <property type="evidence" value="ECO:0007669"/>
    <property type="project" value="InterPro"/>
</dbReference>
<dbReference type="SMART" id="SM00720">
    <property type="entry name" value="calpain_III"/>
    <property type="match status" value="1"/>
</dbReference>
<dbReference type="PROSITE" id="PS00139">
    <property type="entry name" value="THIOL_PROTEASE_CYS"/>
    <property type="match status" value="1"/>
</dbReference>
<dbReference type="AlphaFoldDB" id="A0AAV2TSW7"/>
<keyword evidence="6 9" id="KW-0788">Thiol protease</keyword>
<dbReference type="InterPro" id="IPR036213">
    <property type="entry name" value="Calpain_III_sf"/>
</dbReference>
<feature type="domain" description="EF-hand" evidence="12">
    <location>
        <begin position="640"/>
        <end position="675"/>
    </location>
</feature>
<keyword evidence="5 9" id="KW-0378">Hydrolase</keyword>
<evidence type="ECO:0000259" key="11">
    <source>
        <dbReference type="PROSITE" id="PS50203"/>
    </source>
</evidence>
<dbReference type="InterPro" id="IPR022684">
    <property type="entry name" value="Calpain_cysteine_protease"/>
</dbReference>
<reference evidence="13" key="1">
    <citation type="submission" date="2024-06" db="EMBL/GenBank/DDBJ databases">
        <authorList>
            <person name="Liu X."/>
            <person name="Lenzi L."/>
            <person name="Haldenby T S."/>
            <person name="Uol C."/>
        </authorList>
    </citation>
    <scope>NUCLEOTIDE SEQUENCE</scope>
</reference>
<dbReference type="Gene3D" id="2.60.120.380">
    <property type="match status" value="1"/>
</dbReference>
<sequence length="739" mass="84730">MATLIYANEPVSYHNKEDHYRMGGNETARGALRRRKELKTIMDTRVHRSKSLQASRKWFAKQVNNQLQKGNLWRDPFMPPDKTSIGPGISGDFEWLRPREFRPNAQFVLDGISRFDVKQGELGDCWLLAALSSLSVHPNLMSQVIPSGQSFDTGTSATPDRLPYCGMFWFRMWRFGYWVDVVVDDRLPTRHGHLVFMRSSDPDEFWSALFEKACAKVFGAYDMLPGGCTAEAMEDLTGGLTEVIDLQENPPRDLYDRMLNSQARASLMACSIDSQDGHIEGEGPMGLITAHAYAITDVRTLDTDYESVKLVRLRNPWGNEKEWCGAWSDQSSEWKRIPASERKRIGLTFQNDGEFWMSYEDFCRYFSRIEFCHLGPESGTFGEPLGQQLATVRWEMTKEEGEWARFSTAGGCRNYADTFHTNPQFRVQVTDPDESQNDNRGTIIVGLMQKSRRETHQEPFTIGYSIYQLEGKSAREGLLSKTFFVTHNSIARSPAFTNMREVAGRHRLPLGQYVIIPSTFEPNQEAKFILRIFSERKCTSNELDDSTNISKDEDMGFGIPTTPTSDDQLLTERLRAAFIDVAGPRECISYPELKDILDAAFTKDFNFDGFSSETARSMVSLMDTDLTGALDFHQFKRLWMDLRVWRTIFKKFDNNQTGKLDAFELRAVMKTLGIRVSNKVYQAIICRYTNRNGEIPFDDYILLVIRLVTVLETFKAQERLPDGRAVFEIEEFIRSVIYI</sequence>
<dbReference type="PROSITE" id="PS50203">
    <property type="entry name" value="CALPAIN_CAT"/>
    <property type="match status" value="1"/>
</dbReference>
<dbReference type="CDD" id="cd00044">
    <property type="entry name" value="CysPc"/>
    <property type="match status" value="1"/>
</dbReference>
<dbReference type="InterPro" id="IPR038765">
    <property type="entry name" value="Papain-like_cys_pep_sf"/>
</dbReference>
<dbReference type="Proteomes" id="UP001497525">
    <property type="component" value="Unassembled WGS sequence"/>
</dbReference>
<accession>A0AAV2TSW7</accession>
<dbReference type="FunFam" id="3.90.70.10:FF:000114">
    <property type="entry name" value="Calpain a"/>
    <property type="match status" value="1"/>
</dbReference>
<dbReference type="SUPFAM" id="SSF47473">
    <property type="entry name" value="EF-hand"/>
    <property type="match status" value="1"/>
</dbReference>
<dbReference type="GO" id="GO:0004198">
    <property type="term" value="F:calcium-dependent cysteine-type endopeptidase activity"/>
    <property type="evidence" value="ECO:0007669"/>
    <property type="project" value="InterPro"/>
</dbReference>
<gene>
    <name evidence="13" type="ORF">CDAUBV1_LOCUS15805</name>
</gene>
<evidence type="ECO:0000256" key="1">
    <source>
        <dbReference type="ARBA" id="ARBA00007623"/>
    </source>
</evidence>
<protein>
    <recommendedName>
        <fullName evidence="15">Calpain-B</fullName>
    </recommendedName>
</protein>
<feature type="region of interest" description="Disordered" evidence="10">
    <location>
        <begin position="543"/>
        <end position="562"/>
    </location>
</feature>
<dbReference type="InterPro" id="IPR022682">
    <property type="entry name" value="Calpain_domain_III"/>
</dbReference>
<comment type="caution">
    <text evidence="13">The sequence shown here is derived from an EMBL/GenBank/DDBJ whole genome shotgun (WGS) entry which is preliminary data.</text>
</comment>
<dbReference type="PANTHER" id="PTHR10183:SF433">
    <property type="entry name" value="CALPAIN-A-RELATED"/>
    <property type="match status" value="1"/>
</dbReference>
<dbReference type="PROSITE" id="PS00018">
    <property type="entry name" value="EF_HAND_1"/>
    <property type="match status" value="1"/>
</dbReference>
<dbReference type="SMART" id="SM00054">
    <property type="entry name" value="EFh"/>
    <property type="match status" value="2"/>
</dbReference>
<dbReference type="Gene3D" id="3.90.70.10">
    <property type="entry name" value="Cysteine proteinases"/>
    <property type="match status" value="1"/>
</dbReference>
<dbReference type="PRINTS" id="PR00704">
    <property type="entry name" value="CALPAIN"/>
</dbReference>
<feature type="active site" evidence="8 9">
    <location>
        <position position="291"/>
    </location>
</feature>
<dbReference type="EMBL" id="CAXLJL010000723">
    <property type="protein sequence ID" value="CAL5140489.1"/>
    <property type="molecule type" value="Genomic_DNA"/>
</dbReference>
<dbReference type="GO" id="GO:0006508">
    <property type="term" value="P:proteolysis"/>
    <property type="evidence" value="ECO:0007669"/>
    <property type="project" value="UniProtKB-KW"/>
</dbReference>
<dbReference type="InterPro" id="IPR002048">
    <property type="entry name" value="EF_hand_dom"/>
</dbReference>
<evidence type="ECO:0000256" key="10">
    <source>
        <dbReference type="SAM" id="MobiDB-lite"/>
    </source>
</evidence>
<keyword evidence="2 9" id="KW-0645">Protease</keyword>
<dbReference type="PROSITE" id="PS50222">
    <property type="entry name" value="EF_HAND_2"/>
    <property type="match status" value="1"/>
</dbReference>
<dbReference type="InterPro" id="IPR001300">
    <property type="entry name" value="Peptidase_C2_calpain_cat"/>
</dbReference>
<keyword evidence="3" id="KW-0479">Metal-binding</keyword>